<comment type="caution">
    <text evidence="1">The sequence shown here is derived from an EMBL/GenBank/DDBJ whole genome shotgun (WGS) entry which is preliminary data.</text>
</comment>
<sequence length="318" mass="35794">MEPPSPENSSTNRSQAIRELTRGLEFATELQNLLRKPAGDLESETAGELVTKIMQSFVDTISILNSGDNHRNSHDPAITRASGGDPEENMIKDSEGNMKNPAGKDRRRGYKRRRSSVTWTKITPSPFIDDHGWRKYGQKEILGAKHPRSYFRCTHRNDQGCQATKQVQKMEEDPPNFLITYMGLHTCKDLSRTPQIILDSTTTQPFSLSFDSNCIRKRDPSISSSSFLPIKQEENEEIFKDFTPYNSSSSSSTSEHLMPSDLAMFESCGPVTKLPVMASDEGDVFSRSPANSYSLEMDIKVDPSEFDEIFYFGEGGFF</sequence>
<name>A0ACC2MQL7_PERAE</name>
<gene>
    <name evidence="1" type="ORF">MRB53_000816</name>
</gene>
<evidence type="ECO:0000313" key="1">
    <source>
        <dbReference type="EMBL" id="KAJ8647793.1"/>
    </source>
</evidence>
<keyword evidence="2" id="KW-1185">Reference proteome</keyword>
<accession>A0ACC2MQL7</accession>
<reference evidence="1 2" key="1">
    <citation type="journal article" date="2022" name="Hortic Res">
        <title>A haplotype resolved chromosomal level avocado genome allows analysis of novel avocado genes.</title>
        <authorList>
            <person name="Nath O."/>
            <person name="Fletcher S.J."/>
            <person name="Hayward A."/>
            <person name="Shaw L.M."/>
            <person name="Masouleh A.K."/>
            <person name="Furtado A."/>
            <person name="Henry R.J."/>
            <person name="Mitter N."/>
        </authorList>
    </citation>
    <scope>NUCLEOTIDE SEQUENCE [LARGE SCALE GENOMIC DNA]</scope>
    <source>
        <strain evidence="2">cv. Hass</strain>
    </source>
</reference>
<organism evidence="1 2">
    <name type="scientific">Persea americana</name>
    <name type="common">Avocado</name>
    <dbReference type="NCBI Taxonomy" id="3435"/>
    <lineage>
        <taxon>Eukaryota</taxon>
        <taxon>Viridiplantae</taxon>
        <taxon>Streptophyta</taxon>
        <taxon>Embryophyta</taxon>
        <taxon>Tracheophyta</taxon>
        <taxon>Spermatophyta</taxon>
        <taxon>Magnoliopsida</taxon>
        <taxon>Magnoliidae</taxon>
        <taxon>Laurales</taxon>
        <taxon>Lauraceae</taxon>
        <taxon>Persea</taxon>
    </lineage>
</organism>
<dbReference type="Proteomes" id="UP001234297">
    <property type="component" value="Chromosome 1"/>
</dbReference>
<proteinExistence type="predicted"/>
<dbReference type="EMBL" id="CM056809">
    <property type="protein sequence ID" value="KAJ8647793.1"/>
    <property type="molecule type" value="Genomic_DNA"/>
</dbReference>
<evidence type="ECO:0000313" key="2">
    <source>
        <dbReference type="Proteomes" id="UP001234297"/>
    </source>
</evidence>
<protein>
    <submittedName>
        <fullName evidence="1">Uncharacterized protein</fullName>
    </submittedName>
</protein>